<evidence type="ECO:0000313" key="2">
    <source>
        <dbReference type="EMBL" id="MEK0185503.1"/>
    </source>
</evidence>
<protein>
    <submittedName>
        <fullName evidence="2">PAS domain S-box protein</fullName>
    </submittedName>
</protein>
<dbReference type="InterPro" id="IPR035965">
    <property type="entry name" value="PAS-like_dom_sf"/>
</dbReference>
<dbReference type="PROSITE" id="PS50112">
    <property type="entry name" value="PAS"/>
    <property type="match status" value="1"/>
</dbReference>
<reference evidence="2 3" key="1">
    <citation type="journal article" date="2020" name="Harmful Algae">
        <title>Molecular and morphological characterization of a novel dihydroanatoxin-a producing Microcoleus species (cyanobacteria) from the Russian River, California, USA.</title>
        <authorList>
            <person name="Conklin K.Y."/>
            <person name="Stancheva R."/>
            <person name="Otten T.G."/>
            <person name="Fadness R."/>
            <person name="Boyer G.L."/>
            <person name="Read B."/>
            <person name="Zhang X."/>
            <person name="Sheath R.G."/>
        </authorList>
    </citation>
    <scope>NUCLEOTIDE SEQUENCE [LARGE SCALE GENOMIC DNA]</scope>
    <source>
        <strain evidence="2 3">PTRS2</strain>
    </source>
</reference>
<sequence>MSQSLEQNQPINPLITEEDRTLLSPRDRQWRALFETVLDAIAIADDEGKYLDVNPAACKLFDLDRDQLLGRCISDFTEPGADFTQLWQQWRQPETARGEFSLVRADGEIRTVEYAVTANF</sequence>
<evidence type="ECO:0000259" key="1">
    <source>
        <dbReference type="PROSITE" id="PS50112"/>
    </source>
</evidence>
<feature type="non-terminal residue" evidence="2">
    <location>
        <position position="120"/>
    </location>
</feature>
<comment type="caution">
    <text evidence="2">The sequence shown here is derived from an EMBL/GenBank/DDBJ whole genome shotgun (WGS) entry which is preliminary data.</text>
</comment>
<dbReference type="InterPro" id="IPR000014">
    <property type="entry name" value="PAS"/>
</dbReference>
<feature type="domain" description="PAS" evidence="1">
    <location>
        <begin position="26"/>
        <end position="79"/>
    </location>
</feature>
<name>A0ABU8YMB2_9CYAN</name>
<dbReference type="EMBL" id="JBBLXS010000124">
    <property type="protein sequence ID" value="MEK0185503.1"/>
    <property type="molecule type" value="Genomic_DNA"/>
</dbReference>
<dbReference type="SUPFAM" id="SSF55785">
    <property type="entry name" value="PYP-like sensor domain (PAS domain)"/>
    <property type="match status" value="1"/>
</dbReference>
<dbReference type="RefSeq" id="WP_340524617.1">
    <property type="nucleotide sequence ID" value="NZ_JBBLXS010000124.1"/>
</dbReference>
<dbReference type="CDD" id="cd00130">
    <property type="entry name" value="PAS"/>
    <property type="match status" value="1"/>
</dbReference>
<organism evidence="2 3">
    <name type="scientific">Microcoleus anatoxicus PTRS2</name>
    <dbReference type="NCBI Taxonomy" id="2705321"/>
    <lineage>
        <taxon>Bacteria</taxon>
        <taxon>Bacillati</taxon>
        <taxon>Cyanobacteriota</taxon>
        <taxon>Cyanophyceae</taxon>
        <taxon>Oscillatoriophycideae</taxon>
        <taxon>Oscillatoriales</taxon>
        <taxon>Microcoleaceae</taxon>
        <taxon>Microcoleus</taxon>
        <taxon>Microcoleus anatoxicus</taxon>
    </lineage>
</organism>
<keyword evidence="3" id="KW-1185">Reference proteome</keyword>
<dbReference type="Proteomes" id="UP001384579">
    <property type="component" value="Unassembled WGS sequence"/>
</dbReference>
<dbReference type="NCBIfam" id="TIGR00229">
    <property type="entry name" value="sensory_box"/>
    <property type="match status" value="1"/>
</dbReference>
<accession>A0ABU8YMB2</accession>
<proteinExistence type="predicted"/>
<evidence type="ECO:0000313" key="3">
    <source>
        <dbReference type="Proteomes" id="UP001384579"/>
    </source>
</evidence>
<gene>
    <name evidence="2" type="ORF">WMG39_11695</name>
</gene>
<dbReference type="Pfam" id="PF13188">
    <property type="entry name" value="PAS_8"/>
    <property type="match status" value="1"/>
</dbReference>
<dbReference type="Gene3D" id="3.30.450.20">
    <property type="entry name" value="PAS domain"/>
    <property type="match status" value="1"/>
</dbReference>
<dbReference type="SMART" id="SM00091">
    <property type="entry name" value="PAS"/>
    <property type="match status" value="1"/>
</dbReference>